<comment type="caution">
    <text evidence="1">The sequence shown here is derived from an EMBL/GenBank/DDBJ whole genome shotgun (WGS) entry which is preliminary data.</text>
</comment>
<reference evidence="1 2" key="1">
    <citation type="submission" date="2023-07" db="EMBL/GenBank/DDBJ databases">
        <title>Functional and genomic diversity of the sorghum phyllosphere microbiome.</title>
        <authorList>
            <person name="Shade A."/>
        </authorList>
    </citation>
    <scope>NUCLEOTIDE SEQUENCE [LARGE SCALE GENOMIC DNA]</scope>
    <source>
        <strain evidence="1 2">SORGH_AS_1064</strain>
    </source>
</reference>
<accession>A0ABU0TI02</accession>
<dbReference type="InterPro" id="IPR021295">
    <property type="entry name" value="DUF2867"/>
</dbReference>
<dbReference type="Pfam" id="PF11066">
    <property type="entry name" value="DUF2867"/>
    <property type="match status" value="1"/>
</dbReference>
<evidence type="ECO:0008006" key="3">
    <source>
        <dbReference type="Google" id="ProtNLM"/>
    </source>
</evidence>
<evidence type="ECO:0000313" key="2">
    <source>
        <dbReference type="Proteomes" id="UP001225072"/>
    </source>
</evidence>
<organism evidence="1 2">
    <name type="scientific">Chryseobacterium camelliae</name>
    <dbReference type="NCBI Taxonomy" id="1265445"/>
    <lineage>
        <taxon>Bacteria</taxon>
        <taxon>Pseudomonadati</taxon>
        <taxon>Bacteroidota</taxon>
        <taxon>Flavobacteriia</taxon>
        <taxon>Flavobacteriales</taxon>
        <taxon>Weeksellaceae</taxon>
        <taxon>Chryseobacterium group</taxon>
        <taxon>Chryseobacterium</taxon>
    </lineage>
</organism>
<keyword evidence="2" id="KW-1185">Reference proteome</keyword>
<dbReference type="RefSeq" id="WP_307449502.1">
    <property type="nucleotide sequence ID" value="NZ_JAUTAL010000001.1"/>
</dbReference>
<sequence>MMKINTVAFPETSVLFPDRLVYDYHDSFRADFPDIENTTISQLVNTFFSGTPRWIKNLFILRNALVKLIGLKVPENNSAPVMTSNIEYQVGDALGFFKIIHMTQNECILGEDDKHLDFRISILKEKGTLTVTTTVQYHNIWGRLYFIPVSVFHKKIVPAMLRNTVREKQ</sequence>
<evidence type="ECO:0000313" key="1">
    <source>
        <dbReference type="EMBL" id="MDQ1096686.1"/>
    </source>
</evidence>
<protein>
    <recommendedName>
        <fullName evidence="3">DUF2867 domain-containing protein</fullName>
    </recommendedName>
</protein>
<name>A0ABU0TI02_9FLAO</name>
<gene>
    <name evidence="1" type="ORF">QE404_001833</name>
</gene>
<dbReference type="Proteomes" id="UP001225072">
    <property type="component" value="Unassembled WGS sequence"/>
</dbReference>
<proteinExistence type="predicted"/>
<dbReference type="EMBL" id="JAUTAL010000001">
    <property type="protein sequence ID" value="MDQ1096686.1"/>
    <property type="molecule type" value="Genomic_DNA"/>
</dbReference>